<keyword evidence="5 8" id="KW-0413">Isomerase</keyword>
<organism evidence="8 9">
    <name type="scientific">Eiseniibacteriota bacterium</name>
    <dbReference type="NCBI Taxonomy" id="2212470"/>
    <lineage>
        <taxon>Bacteria</taxon>
        <taxon>Candidatus Eiseniibacteriota</taxon>
    </lineage>
</organism>
<keyword evidence="4" id="KW-0573">Peptidoglycan synthesis</keyword>
<evidence type="ECO:0000313" key="9">
    <source>
        <dbReference type="Proteomes" id="UP000317716"/>
    </source>
</evidence>
<dbReference type="InterPro" id="IPR033134">
    <property type="entry name" value="Asp/Glu_racemase_AS_2"/>
</dbReference>
<dbReference type="NCBIfam" id="TIGR00067">
    <property type="entry name" value="glut_race"/>
    <property type="match status" value="1"/>
</dbReference>
<name>A0A538SDW5_UNCEI</name>
<keyword evidence="3" id="KW-0133">Cell shape</keyword>
<evidence type="ECO:0000256" key="1">
    <source>
        <dbReference type="ARBA" id="ARBA00001602"/>
    </source>
</evidence>
<sequence length="276" mass="29186">GVFDSGLGGLTSVRELFRALPSESVVYFGDTARLPYGGKSSATVIRFSLEIAAFLVKQNIKCLLVACNTSSSFALEMLSQRLSIPVIGVIEPAVRAAVAASPRGRVGVIGTLGTVGSGAYGTAIGRALPGAAVISRACPLFVPLIEEGWSDHPVTRAVAEEYLVELRAAGLESLILGCTHYPLIAPLLASLMGPAVKLVDSGAEAARAVSLLLRQRGQLAVGAPEHHFYVSDEPRNFTRIAQGFLGRELPPTTVVDQTDLPWFERPQVRSAPELTP</sequence>
<reference evidence="8 9" key="1">
    <citation type="journal article" date="2019" name="Nat. Microbiol.">
        <title>Mediterranean grassland soil C-N compound turnover is dependent on rainfall and depth, and is mediated by genomically divergent microorganisms.</title>
        <authorList>
            <person name="Diamond S."/>
            <person name="Andeer P.F."/>
            <person name="Li Z."/>
            <person name="Crits-Christoph A."/>
            <person name="Burstein D."/>
            <person name="Anantharaman K."/>
            <person name="Lane K.R."/>
            <person name="Thomas B.C."/>
            <person name="Pan C."/>
            <person name="Northen T.R."/>
            <person name="Banfield J.F."/>
        </authorList>
    </citation>
    <scope>NUCLEOTIDE SEQUENCE [LARGE SCALE GENOMIC DNA]</scope>
    <source>
        <strain evidence="8">WS_2</strain>
    </source>
</reference>
<dbReference type="InterPro" id="IPR015942">
    <property type="entry name" value="Asp/Glu/hydantoin_racemase"/>
</dbReference>
<evidence type="ECO:0000256" key="5">
    <source>
        <dbReference type="ARBA" id="ARBA00023235"/>
    </source>
</evidence>
<accession>A0A538SDW5</accession>
<evidence type="ECO:0000313" key="8">
    <source>
        <dbReference type="EMBL" id="TMQ49540.1"/>
    </source>
</evidence>
<dbReference type="FunFam" id="3.40.50.1860:FF:000001">
    <property type="entry name" value="Glutamate racemase"/>
    <property type="match status" value="1"/>
</dbReference>
<dbReference type="Gene3D" id="3.40.50.1860">
    <property type="match status" value="2"/>
</dbReference>
<dbReference type="HAMAP" id="MF_00258">
    <property type="entry name" value="Glu_racemase"/>
    <property type="match status" value="1"/>
</dbReference>
<evidence type="ECO:0000256" key="3">
    <source>
        <dbReference type="ARBA" id="ARBA00022960"/>
    </source>
</evidence>
<dbReference type="EMBL" id="VBOS01000446">
    <property type="protein sequence ID" value="TMQ49540.1"/>
    <property type="molecule type" value="Genomic_DNA"/>
</dbReference>
<protein>
    <recommendedName>
        <fullName evidence="2 7">Glutamate racemase</fullName>
        <ecNumber evidence="2 7">5.1.1.3</ecNumber>
    </recommendedName>
</protein>
<dbReference type="Pfam" id="PF01177">
    <property type="entry name" value="Asp_Glu_race"/>
    <property type="match status" value="1"/>
</dbReference>
<evidence type="ECO:0000256" key="6">
    <source>
        <dbReference type="ARBA" id="ARBA00023316"/>
    </source>
</evidence>
<dbReference type="SUPFAM" id="SSF53681">
    <property type="entry name" value="Aspartate/glutamate racemase"/>
    <property type="match status" value="2"/>
</dbReference>
<dbReference type="GO" id="GO:0009252">
    <property type="term" value="P:peptidoglycan biosynthetic process"/>
    <property type="evidence" value="ECO:0007669"/>
    <property type="project" value="UniProtKB-UniRule"/>
</dbReference>
<evidence type="ECO:0000256" key="2">
    <source>
        <dbReference type="ARBA" id="ARBA00013090"/>
    </source>
</evidence>
<dbReference type="AlphaFoldDB" id="A0A538SDW5"/>
<dbReference type="InterPro" id="IPR001920">
    <property type="entry name" value="Asp/Glu_race"/>
</dbReference>
<proteinExistence type="inferred from homology"/>
<dbReference type="PROSITE" id="PS00924">
    <property type="entry name" value="ASP_GLU_RACEMASE_2"/>
    <property type="match status" value="1"/>
</dbReference>
<comment type="caution">
    <text evidence="8">The sequence shown here is derived from an EMBL/GenBank/DDBJ whole genome shotgun (WGS) entry which is preliminary data.</text>
</comment>
<dbReference type="GO" id="GO:0008881">
    <property type="term" value="F:glutamate racemase activity"/>
    <property type="evidence" value="ECO:0007669"/>
    <property type="project" value="UniProtKB-UniRule"/>
</dbReference>
<feature type="non-terminal residue" evidence="8">
    <location>
        <position position="1"/>
    </location>
</feature>
<gene>
    <name evidence="8" type="ORF">E6K72_12265</name>
</gene>
<dbReference type="PANTHER" id="PTHR21198">
    <property type="entry name" value="GLUTAMATE RACEMASE"/>
    <property type="match status" value="1"/>
</dbReference>
<keyword evidence="6" id="KW-0961">Cell wall biogenesis/degradation</keyword>
<dbReference type="PANTHER" id="PTHR21198:SF2">
    <property type="entry name" value="GLUTAMATE RACEMASE"/>
    <property type="match status" value="1"/>
</dbReference>
<evidence type="ECO:0000256" key="7">
    <source>
        <dbReference type="NCBIfam" id="TIGR00067"/>
    </source>
</evidence>
<dbReference type="EC" id="5.1.1.3" evidence="2 7"/>
<comment type="catalytic activity">
    <reaction evidence="1">
        <text>L-glutamate = D-glutamate</text>
        <dbReference type="Rhea" id="RHEA:12813"/>
        <dbReference type="ChEBI" id="CHEBI:29985"/>
        <dbReference type="ChEBI" id="CHEBI:29986"/>
        <dbReference type="EC" id="5.1.1.3"/>
    </reaction>
</comment>
<dbReference type="GO" id="GO:0071555">
    <property type="term" value="P:cell wall organization"/>
    <property type="evidence" value="ECO:0007669"/>
    <property type="project" value="UniProtKB-KW"/>
</dbReference>
<evidence type="ECO:0000256" key="4">
    <source>
        <dbReference type="ARBA" id="ARBA00022984"/>
    </source>
</evidence>
<dbReference type="GO" id="GO:0008360">
    <property type="term" value="P:regulation of cell shape"/>
    <property type="evidence" value="ECO:0007669"/>
    <property type="project" value="UniProtKB-KW"/>
</dbReference>
<dbReference type="Proteomes" id="UP000317716">
    <property type="component" value="Unassembled WGS sequence"/>
</dbReference>
<dbReference type="InterPro" id="IPR004391">
    <property type="entry name" value="Glu_race"/>
</dbReference>